<dbReference type="PANTHER" id="PTHR27005">
    <property type="entry name" value="WALL-ASSOCIATED RECEPTOR KINASE-LIKE 21"/>
    <property type="match status" value="1"/>
</dbReference>
<dbReference type="GO" id="GO:0007166">
    <property type="term" value="P:cell surface receptor signaling pathway"/>
    <property type="evidence" value="ECO:0007669"/>
    <property type="project" value="InterPro"/>
</dbReference>
<evidence type="ECO:0000313" key="3">
    <source>
        <dbReference type="EMBL" id="KAK1411503.1"/>
    </source>
</evidence>
<evidence type="ECO:0000256" key="2">
    <source>
        <dbReference type="ARBA" id="ARBA00022840"/>
    </source>
</evidence>
<dbReference type="GO" id="GO:0005886">
    <property type="term" value="C:plasma membrane"/>
    <property type="evidence" value="ECO:0007669"/>
    <property type="project" value="TreeGrafter"/>
</dbReference>
<protein>
    <submittedName>
        <fullName evidence="3">Uncharacterized protein</fullName>
    </submittedName>
</protein>
<dbReference type="AlphaFoldDB" id="A0AAD8JX82"/>
<gene>
    <name evidence="3" type="ORF">QVD17_38052</name>
</gene>
<dbReference type="EMBL" id="JAUHHV010000010">
    <property type="protein sequence ID" value="KAK1411503.1"/>
    <property type="molecule type" value="Genomic_DNA"/>
</dbReference>
<keyword evidence="4" id="KW-1185">Reference proteome</keyword>
<dbReference type="GO" id="GO:0005524">
    <property type="term" value="F:ATP binding"/>
    <property type="evidence" value="ECO:0007669"/>
    <property type="project" value="UniProtKB-KW"/>
</dbReference>
<dbReference type="PANTHER" id="PTHR27005:SF388">
    <property type="entry name" value="MITOGEN-ACTIVATED PROTEIN (MAP) KINASE KINASE KINASE 10-RELATED"/>
    <property type="match status" value="1"/>
</dbReference>
<reference evidence="3" key="1">
    <citation type="journal article" date="2023" name="bioRxiv">
        <title>Improved chromosome-level genome assembly for marigold (Tagetes erecta).</title>
        <authorList>
            <person name="Jiang F."/>
            <person name="Yuan L."/>
            <person name="Wang S."/>
            <person name="Wang H."/>
            <person name="Xu D."/>
            <person name="Wang A."/>
            <person name="Fan W."/>
        </authorList>
    </citation>
    <scope>NUCLEOTIDE SEQUENCE</scope>
    <source>
        <strain evidence="3">WSJ</strain>
        <tissue evidence="3">Leaf</tissue>
    </source>
</reference>
<keyword evidence="1" id="KW-0547">Nucleotide-binding</keyword>
<organism evidence="3 4">
    <name type="scientific">Tagetes erecta</name>
    <name type="common">African marigold</name>
    <dbReference type="NCBI Taxonomy" id="13708"/>
    <lineage>
        <taxon>Eukaryota</taxon>
        <taxon>Viridiplantae</taxon>
        <taxon>Streptophyta</taxon>
        <taxon>Embryophyta</taxon>
        <taxon>Tracheophyta</taxon>
        <taxon>Spermatophyta</taxon>
        <taxon>Magnoliopsida</taxon>
        <taxon>eudicotyledons</taxon>
        <taxon>Gunneridae</taxon>
        <taxon>Pentapetalae</taxon>
        <taxon>asterids</taxon>
        <taxon>campanulids</taxon>
        <taxon>Asterales</taxon>
        <taxon>Asteraceae</taxon>
        <taxon>Asteroideae</taxon>
        <taxon>Heliantheae alliance</taxon>
        <taxon>Tageteae</taxon>
        <taxon>Tagetes</taxon>
    </lineage>
</organism>
<dbReference type="Gene3D" id="1.10.510.10">
    <property type="entry name" value="Transferase(Phosphotransferase) domain 1"/>
    <property type="match status" value="1"/>
</dbReference>
<comment type="caution">
    <text evidence="3">The sequence shown here is derived from an EMBL/GenBank/DDBJ whole genome shotgun (WGS) entry which is preliminary data.</text>
</comment>
<dbReference type="GO" id="GO:0004674">
    <property type="term" value="F:protein serine/threonine kinase activity"/>
    <property type="evidence" value="ECO:0007669"/>
    <property type="project" value="TreeGrafter"/>
</dbReference>
<name>A0AAD8JX82_TARER</name>
<sequence length="102" mass="11284">MLAMEEGFVKSIFDAIVINEGTRDELLNVANLAMRCLNSNGKYRPTMKEVAIELETIRKSNIPSTVQTNTGPVPVQYGEEQSMLTYGESLSTFASFNDSISE</sequence>
<evidence type="ECO:0000256" key="1">
    <source>
        <dbReference type="ARBA" id="ARBA00022741"/>
    </source>
</evidence>
<keyword evidence="2" id="KW-0067">ATP-binding</keyword>
<accession>A0AAD8JX82</accession>
<dbReference type="Proteomes" id="UP001229421">
    <property type="component" value="Unassembled WGS sequence"/>
</dbReference>
<evidence type="ECO:0000313" key="4">
    <source>
        <dbReference type="Proteomes" id="UP001229421"/>
    </source>
</evidence>
<dbReference type="InterPro" id="IPR045274">
    <property type="entry name" value="WAK-like"/>
</dbReference>
<proteinExistence type="predicted"/>